<reference evidence="2 3" key="1">
    <citation type="journal article" date="2019" name="Sci. Rep.">
        <title>Orb-weaving spider Araneus ventricosus genome elucidates the spidroin gene catalogue.</title>
        <authorList>
            <person name="Kono N."/>
            <person name="Nakamura H."/>
            <person name="Ohtoshi R."/>
            <person name="Moran D.A.P."/>
            <person name="Shinohara A."/>
            <person name="Yoshida Y."/>
            <person name="Fujiwara M."/>
            <person name="Mori M."/>
            <person name="Tomita M."/>
            <person name="Arakawa K."/>
        </authorList>
    </citation>
    <scope>NUCLEOTIDE SEQUENCE [LARGE SCALE GENOMIC DNA]</scope>
</reference>
<name>A0A4Y2V3Z9_ARAVE</name>
<dbReference type="Proteomes" id="UP000499080">
    <property type="component" value="Unassembled WGS sequence"/>
</dbReference>
<comment type="caution">
    <text evidence="2">The sequence shown here is derived from an EMBL/GenBank/DDBJ whole genome shotgun (WGS) entry which is preliminary data.</text>
</comment>
<evidence type="ECO:0000313" key="3">
    <source>
        <dbReference type="Proteomes" id="UP000499080"/>
    </source>
</evidence>
<gene>
    <name evidence="2" type="ORF">AVEN_33657_1</name>
</gene>
<proteinExistence type="predicted"/>
<evidence type="ECO:0000313" key="2">
    <source>
        <dbReference type="EMBL" id="GBO18560.1"/>
    </source>
</evidence>
<protein>
    <submittedName>
        <fullName evidence="2">Uncharacterized protein</fullName>
    </submittedName>
</protein>
<accession>A0A4Y2V3Z9</accession>
<evidence type="ECO:0000256" key="1">
    <source>
        <dbReference type="SAM" id="MobiDB-lite"/>
    </source>
</evidence>
<feature type="region of interest" description="Disordered" evidence="1">
    <location>
        <begin position="1"/>
        <end position="21"/>
    </location>
</feature>
<dbReference type="AlphaFoldDB" id="A0A4Y2V3Z9"/>
<dbReference type="EMBL" id="BGPR01042169">
    <property type="protein sequence ID" value="GBO18560.1"/>
    <property type="molecule type" value="Genomic_DNA"/>
</dbReference>
<sequence>MHQNSDSGSIAAKNEKREGRGISVLGSNFRHRLGSGGPKALSGLKIRRLEFFLGHSLCIRSLAQHGEDTDPENGVKINIIKVG</sequence>
<keyword evidence="3" id="KW-1185">Reference proteome</keyword>
<organism evidence="2 3">
    <name type="scientific">Araneus ventricosus</name>
    <name type="common">Orbweaver spider</name>
    <name type="synonym">Epeira ventricosa</name>
    <dbReference type="NCBI Taxonomy" id="182803"/>
    <lineage>
        <taxon>Eukaryota</taxon>
        <taxon>Metazoa</taxon>
        <taxon>Ecdysozoa</taxon>
        <taxon>Arthropoda</taxon>
        <taxon>Chelicerata</taxon>
        <taxon>Arachnida</taxon>
        <taxon>Araneae</taxon>
        <taxon>Araneomorphae</taxon>
        <taxon>Entelegynae</taxon>
        <taxon>Araneoidea</taxon>
        <taxon>Araneidae</taxon>
        <taxon>Araneus</taxon>
    </lineage>
</organism>